<evidence type="ECO:0000256" key="8">
    <source>
        <dbReference type="ARBA" id="ARBA00022703"/>
    </source>
</evidence>
<evidence type="ECO:0000256" key="3">
    <source>
        <dbReference type="ARBA" id="ARBA00004375"/>
    </source>
</evidence>
<dbReference type="GO" id="GO:0004252">
    <property type="term" value="F:serine-type endopeptidase activity"/>
    <property type="evidence" value="ECO:0007669"/>
    <property type="project" value="InterPro"/>
</dbReference>
<dbReference type="SUPFAM" id="SSF50156">
    <property type="entry name" value="PDZ domain-like"/>
    <property type="match status" value="1"/>
</dbReference>
<dbReference type="Gene3D" id="2.30.42.10">
    <property type="match status" value="1"/>
</dbReference>
<dbReference type="Pfam" id="PF13180">
    <property type="entry name" value="PDZ_2"/>
    <property type="match status" value="1"/>
</dbReference>
<evidence type="ECO:0000256" key="7">
    <source>
        <dbReference type="ARBA" id="ARBA00022670"/>
    </source>
</evidence>
<evidence type="ECO:0000256" key="2">
    <source>
        <dbReference type="ARBA" id="ARBA00004304"/>
    </source>
</evidence>
<evidence type="ECO:0000256" key="14">
    <source>
        <dbReference type="ARBA" id="ARBA00035606"/>
    </source>
</evidence>
<dbReference type="PANTHER" id="PTHR22939:SF129">
    <property type="entry name" value="SERINE PROTEASE HTRA2, MITOCHONDRIAL"/>
    <property type="match status" value="1"/>
</dbReference>
<dbReference type="InterPro" id="IPR001478">
    <property type="entry name" value="PDZ"/>
</dbReference>
<dbReference type="PROSITE" id="PS50106">
    <property type="entry name" value="PDZ"/>
    <property type="match status" value="1"/>
</dbReference>
<evidence type="ECO:0000313" key="16">
    <source>
        <dbReference type="RefSeq" id="XP_028151988.1"/>
    </source>
</evidence>
<evidence type="ECO:0000256" key="11">
    <source>
        <dbReference type="ARBA" id="ARBA00022946"/>
    </source>
</evidence>
<dbReference type="PANTHER" id="PTHR22939">
    <property type="entry name" value="SERINE PROTEASE FAMILY S1C HTRA-RELATED"/>
    <property type="match status" value="1"/>
</dbReference>
<keyword evidence="12" id="KW-0865">Zymogen</keyword>
<name>A0A6P7H2P8_DIAVI</name>
<dbReference type="EC" id="3.4.21.108" evidence="5"/>
<accession>A0A6P7H2P8</accession>
<evidence type="ECO:0000256" key="9">
    <source>
        <dbReference type="ARBA" id="ARBA00022801"/>
    </source>
</evidence>
<dbReference type="GO" id="GO:0006915">
    <property type="term" value="P:apoptotic process"/>
    <property type="evidence" value="ECO:0007669"/>
    <property type="project" value="UniProtKB-KW"/>
</dbReference>
<keyword evidence="10" id="KW-0720">Serine protease</keyword>
<evidence type="ECO:0000256" key="12">
    <source>
        <dbReference type="ARBA" id="ARBA00023145"/>
    </source>
</evidence>
<feature type="domain" description="PDZ" evidence="15">
    <location>
        <begin position="373"/>
        <end position="406"/>
    </location>
</feature>
<comment type="catalytic activity">
    <reaction evidence="1">
        <text>Cleavage of non-polar aliphatic amino-acids at the P1 position, with a preference for Val, Ile and Met. At the P2 and P3 positions, Arg is selected most strongly with a secondary preference for other hydrophilic residues.</text>
        <dbReference type="EC" id="3.4.21.108"/>
    </reaction>
</comment>
<comment type="subcellular location">
    <subcellularLocation>
        <location evidence="3">Mitochondrion intermembrane space</location>
        <topology evidence="3">Single-pass membrane protein</topology>
    </subcellularLocation>
    <subcellularLocation>
        <location evidence="2">Mitochondrion membrane</location>
        <topology evidence="2">Single-pass membrane protein</topology>
    </subcellularLocation>
</comment>
<dbReference type="AlphaFoldDB" id="A0A6P7H2P8"/>
<evidence type="ECO:0000259" key="15">
    <source>
        <dbReference type="PROSITE" id="PS50106"/>
    </source>
</evidence>
<comment type="similarity">
    <text evidence="4">Belongs to the peptidase S1C family.</text>
</comment>
<dbReference type="Pfam" id="PF13365">
    <property type="entry name" value="Trypsin_2"/>
    <property type="match status" value="1"/>
</dbReference>
<keyword evidence="11" id="KW-0809">Transit peptide</keyword>
<evidence type="ECO:0000256" key="5">
    <source>
        <dbReference type="ARBA" id="ARBA00013033"/>
    </source>
</evidence>
<gene>
    <name evidence="16" type="primary">LOC114345365</name>
</gene>
<comment type="function">
    <text evidence="14">Serine protease that shows proteolytic activity against a non-specific substrate beta-casein. Promotes or induces cell death either by direct binding to and inhibition of BIRC proteins (also called inhibitor of apoptosis proteins, IAPs), leading to an increase in caspase activity, or by a BIRC inhibition-independent, caspase-independent and serine protease activity-dependent mechanism. Can antagonize antiapoptotic activity of th/Diap1 by directly inducing the degradation of th/Diap1.</text>
</comment>
<evidence type="ECO:0000256" key="13">
    <source>
        <dbReference type="ARBA" id="ARBA00029644"/>
    </source>
</evidence>
<dbReference type="InterPro" id="IPR036034">
    <property type="entry name" value="PDZ_sf"/>
</dbReference>
<keyword evidence="8" id="KW-0053">Apoptosis</keyword>
<dbReference type="InParanoid" id="A0A6P7H2P8"/>
<dbReference type="GO" id="GO:0005758">
    <property type="term" value="C:mitochondrial intermembrane space"/>
    <property type="evidence" value="ECO:0007669"/>
    <property type="project" value="UniProtKB-SubCell"/>
</dbReference>
<evidence type="ECO:0000256" key="10">
    <source>
        <dbReference type="ARBA" id="ARBA00022825"/>
    </source>
</evidence>
<organism evidence="16">
    <name type="scientific">Diabrotica virgifera virgifera</name>
    <name type="common">western corn rootworm</name>
    <dbReference type="NCBI Taxonomy" id="50390"/>
    <lineage>
        <taxon>Eukaryota</taxon>
        <taxon>Metazoa</taxon>
        <taxon>Ecdysozoa</taxon>
        <taxon>Arthropoda</taxon>
        <taxon>Hexapoda</taxon>
        <taxon>Insecta</taxon>
        <taxon>Pterygota</taxon>
        <taxon>Neoptera</taxon>
        <taxon>Endopterygota</taxon>
        <taxon>Coleoptera</taxon>
        <taxon>Polyphaga</taxon>
        <taxon>Cucujiformia</taxon>
        <taxon>Chrysomeloidea</taxon>
        <taxon>Chrysomelidae</taxon>
        <taxon>Galerucinae</taxon>
        <taxon>Diabroticina</taxon>
        <taxon>Diabroticites</taxon>
        <taxon>Diabrotica</taxon>
    </lineage>
</organism>
<dbReference type="GO" id="GO:0006508">
    <property type="term" value="P:proteolysis"/>
    <property type="evidence" value="ECO:0007669"/>
    <property type="project" value="UniProtKB-KW"/>
</dbReference>
<evidence type="ECO:0000256" key="4">
    <source>
        <dbReference type="ARBA" id="ARBA00010541"/>
    </source>
</evidence>
<evidence type="ECO:0000256" key="1">
    <source>
        <dbReference type="ARBA" id="ARBA00001760"/>
    </source>
</evidence>
<dbReference type="GO" id="GO:0043065">
    <property type="term" value="P:positive regulation of apoptotic process"/>
    <property type="evidence" value="ECO:0007669"/>
    <property type="project" value="TreeGrafter"/>
</dbReference>
<evidence type="ECO:0000256" key="6">
    <source>
        <dbReference type="ARBA" id="ARBA00016929"/>
    </source>
</evidence>
<dbReference type="Gene3D" id="2.40.10.120">
    <property type="match status" value="1"/>
</dbReference>
<dbReference type="PRINTS" id="PR00834">
    <property type="entry name" value="PROTEASES2C"/>
</dbReference>
<dbReference type="InterPro" id="IPR001940">
    <property type="entry name" value="Peptidase_S1C"/>
</dbReference>
<dbReference type="SUPFAM" id="SSF50494">
    <property type="entry name" value="Trypsin-like serine proteases"/>
    <property type="match status" value="1"/>
</dbReference>
<dbReference type="SMART" id="SM00228">
    <property type="entry name" value="PDZ"/>
    <property type="match status" value="1"/>
</dbReference>
<keyword evidence="7" id="KW-0645">Protease</keyword>
<dbReference type="RefSeq" id="XP_028151988.1">
    <property type="nucleotide sequence ID" value="XM_028296187.1"/>
</dbReference>
<protein>
    <recommendedName>
        <fullName evidence="6">Serine protease HTRA2, mitochondrial</fullName>
        <ecNumber evidence="5">3.4.21.108</ecNumber>
    </recommendedName>
    <alternativeName>
        <fullName evidence="13">High temperature requirement protein A2</fullName>
    </alternativeName>
</protein>
<dbReference type="InterPro" id="IPR009003">
    <property type="entry name" value="Peptidase_S1_PA"/>
</dbReference>
<sequence>MSRRILGMFTKCLSNCTTSYRYLKTIKNLRYKNPQLQFIGVRNYGRYRNTSTTSRSKKIAKFGIPALILTSLYFIRKFRKAKESKNKLNQYRKDMGELTRSHSTDTITSLPAAPAENGQNLRERYNFINKVVTQCAPAVFYLEIRDPVKKDIDGLPLITSNGSGFIISDDGWALTNAHVILNKPQSIITAVLRDGTSYNVNVEDMDMNIDLALLKLDVKDKVPSLKFGQDDTSVGEWVVALGSPLSLSNSVTVGIISCVNRPAQDLGLKNDSMSYIQTDAAITFGNSGGPLVNLDGNVIGINNLRLTSGISFAIPVEYAKKFLENGKYRVKGLQYAGPMGKNLFGITTISITPEVVSELLRNNKDIPKDIKQGLLVWKILPGTAAFKGGLKAGDIITHINDIPVSNPADLYSSSDYNKTVKVSLIQEGKKKTIFLYPEMFIEEF</sequence>
<keyword evidence="9" id="KW-0378">Hydrolase</keyword>
<dbReference type="GO" id="GO:0031966">
    <property type="term" value="C:mitochondrial membrane"/>
    <property type="evidence" value="ECO:0007669"/>
    <property type="project" value="UniProtKB-SubCell"/>
</dbReference>
<reference evidence="16" key="1">
    <citation type="submission" date="2025-08" db="UniProtKB">
        <authorList>
            <consortium name="RefSeq"/>
        </authorList>
    </citation>
    <scope>IDENTIFICATION</scope>
    <source>
        <tissue evidence="16">Whole insect</tissue>
    </source>
</reference>
<proteinExistence type="inferred from homology"/>